<comment type="caution">
    <text evidence="5">The sequence shown here is derived from an EMBL/GenBank/DDBJ whole genome shotgun (WGS) entry which is preliminary data.</text>
</comment>
<dbReference type="PANTHER" id="PTHR13261:SF0">
    <property type="entry name" value="BRCA2 AND CDKN1A-INTERACTING PROTEIN"/>
    <property type="match status" value="1"/>
</dbReference>
<sequence length="301" mass="33735">MGKDSRKRKDPEELGDAPPPKNHAEDDDDESDEDIDMVNVDFEWFDPSPDVDFHGLKTLLRQLFDVDNQLFNLSELADMILAQPLLGSTVKVDGIESDPYAFLTVLNMREHKEKQAIKDLAKYFTQKASSSSPALSQLPALLDPSSPAQVGLILTERFINMPSEIVPPMYTMLQEEIDWALEEKEPYQFSHYLVVSKTYLEVESKLDMEDNRPSKKKRKDGSGGAEVFYFHPEDEVLHKHALAHATYEYTKQGEEGASDAKRAFQDAGIKPMGHLMLIEANKFAGAVKAVTEYIGGPAAQA</sequence>
<keyword evidence="3" id="KW-0539">Nucleus</keyword>
<proteinExistence type="inferred from homology"/>
<name>A0A0G2EW14_9PEZI</name>
<evidence type="ECO:0000256" key="1">
    <source>
        <dbReference type="ARBA" id="ARBA00002688"/>
    </source>
</evidence>
<reference evidence="5 6" key="2">
    <citation type="submission" date="2015-05" db="EMBL/GenBank/DDBJ databases">
        <title>Distinctive expansion of gene families associated with plant cell wall degradation and secondary metabolism in the genomes of grapevine trunk pathogens.</title>
        <authorList>
            <person name="Lawrence D.P."/>
            <person name="Travadon R."/>
            <person name="Rolshausen P.E."/>
            <person name="Baumgartner K."/>
        </authorList>
    </citation>
    <scope>NUCLEOTIDE SEQUENCE [LARGE SCALE GENOMIC DNA]</scope>
    <source>
        <strain evidence="5">DS831</strain>
    </source>
</reference>
<dbReference type="Pfam" id="PF13862">
    <property type="entry name" value="BCCIP"/>
    <property type="match status" value="1"/>
</dbReference>
<comment type="similarity">
    <text evidence="2 3">Belongs to the BCP1 family.</text>
</comment>
<dbReference type="InterPro" id="IPR025602">
    <property type="entry name" value="BCP1_family"/>
</dbReference>
<comment type="function">
    <text evidence="1 3">Involved in nuclear export, actin cytoskeleton organization and vesicular transport.</text>
</comment>
<dbReference type="GO" id="GO:0005634">
    <property type="term" value="C:nucleus"/>
    <property type="evidence" value="ECO:0007669"/>
    <property type="project" value="UniProtKB-SubCell"/>
</dbReference>
<evidence type="ECO:0000256" key="3">
    <source>
        <dbReference type="PIRNR" id="PIRNR028983"/>
    </source>
</evidence>
<feature type="region of interest" description="Disordered" evidence="4">
    <location>
        <begin position="1"/>
        <end position="33"/>
    </location>
</feature>
<gene>
    <name evidence="5" type="ORF">UCDDS831_g01121</name>
</gene>
<protein>
    <recommendedName>
        <fullName evidence="3">Protein BCP1</fullName>
    </recommendedName>
</protein>
<dbReference type="Proteomes" id="UP000034182">
    <property type="component" value="Unassembled WGS sequence"/>
</dbReference>
<reference evidence="5 6" key="1">
    <citation type="submission" date="2015-03" db="EMBL/GenBank/DDBJ databases">
        <authorList>
            <person name="Morales-Cruz A."/>
            <person name="Amrine K.C."/>
            <person name="Cantu D."/>
        </authorList>
    </citation>
    <scope>NUCLEOTIDE SEQUENCE [LARGE SCALE GENOMIC DNA]</scope>
    <source>
        <strain evidence="5">DS831</strain>
    </source>
</reference>
<keyword evidence="3" id="KW-0653">Protein transport</keyword>
<evidence type="ECO:0000256" key="4">
    <source>
        <dbReference type="SAM" id="MobiDB-lite"/>
    </source>
</evidence>
<keyword evidence="3" id="KW-0813">Transport</keyword>
<dbReference type="GO" id="GO:0015031">
    <property type="term" value="P:protein transport"/>
    <property type="evidence" value="ECO:0007669"/>
    <property type="project" value="UniProtKB-KW"/>
</dbReference>
<evidence type="ECO:0000313" key="5">
    <source>
        <dbReference type="EMBL" id="KKY26842.1"/>
    </source>
</evidence>
<dbReference type="PIRSF" id="PIRSF028983">
    <property type="entry name" value="BCP1"/>
    <property type="match status" value="1"/>
</dbReference>
<dbReference type="EMBL" id="LAQI01000030">
    <property type="protein sequence ID" value="KKY26842.1"/>
    <property type="molecule type" value="Genomic_DNA"/>
</dbReference>
<organism evidence="5 6">
    <name type="scientific">Diplodia seriata</name>
    <dbReference type="NCBI Taxonomy" id="420778"/>
    <lineage>
        <taxon>Eukaryota</taxon>
        <taxon>Fungi</taxon>
        <taxon>Dikarya</taxon>
        <taxon>Ascomycota</taxon>
        <taxon>Pezizomycotina</taxon>
        <taxon>Dothideomycetes</taxon>
        <taxon>Dothideomycetes incertae sedis</taxon>
        <taxon>Botryosphaeriales</taxon>
        <taxon>Botryosphaeriaceae</taxon>
        <taxon>Diplodia</taxon>
    </lineage>
</organism>
<dbReference type="AlphaFoldDB" id="A0A0G2EW14"/>
<evidence type="ECO:0000256" key="2">
    <source>
        <dbReference type="ARBA" id="ARBA00006781"/>
    </source>
</evidence>
<feature type="compositionally biased region" description="Basic and acidic residues" evidence="4">
    <location>
        <begin position="1"/>
        <end position="12"/>
    </location>
</feature>
<evidence type="ECO:0000313" key="6">
    <source>
        <dbReference type="Proteomes" id="UP000034182"/>
    </source>
</evidence>
<dbReference type="PANTHER" id="PTHR13261">
    <property type="entry name" value="BRCA2 AND CDKN1A INTERACTING PROTEIN"/>
    <property type="match status" value="1"/>
</dbReference>
<comment type="subcellular location">
    <subcellularLocation>
        <location evidence="3">Nucleus</location>
    </subcellularLocation>
</comment>
<accession>A0A0G2EW14</accession>